<sequence length="44" mass="4431">MQVIVSISDQQGITLDILLSPQPEDGKNPTTPHCSAAAAAAAGL</sequence>
<proteinExistence type="predicted"/>
<evidence type="ECO:0000313" key="3">
    <source>
        <dbReference type="Proteomes" id="UP000030649"/>
    </source>
</evidence>
<name>U1N852_9EURY</name>
<organism evidence="2 3">
    <name type="scientific">Haloquadratum walsbyi J07HQW1</name>
    <dbReference type="NCBI Taxonomy" id="1238424"/>
    <lineage>
        <taxon>Archaea</taxon>
        <taxon>Methanobacteriati</taxon>
        <taxon>Methanobacteriota</taxon>
        <taxon>Stenosarchaea group</taxon>
        <taxon>Halobacteria</taxon>
        <taxon>Halobacteriales</taxon>
        <taxon>Haloferacaceae</taxon>
        <taxon>Haloquadratum</taxon>
    </lineage>
</organism>
<evidence type="ECO:0000256" key="1">
    <source>
        <dbReference type="SAM" id="MobiDB-lite"/>
    </source>
</evidence>
<feature type="region of interest" description="Disordered" evidence="1">
    <location>
        <begin position="21"/>
        <end position="44"/>
    </location>
</feature>
<evidence type="ECO:0000313" key="2">
    <source>
        <dbReference type="EMBL" id="ERG92865.1"/>
    </source>
</evidence>
<reference evidence="2 3" key="1">
    <citation type="journal article" date="2013" name="PLoS ONE">
        <title>Assembly-driven community genomics of a hypersaline microbial ecosystem.</title>
        <authorList>
            <person name="Podell S."/>
            <person name="Ugalde J.A."/>
            <person name="Narasingarao P."/>
            <person name="Banfield J.F."/>
            <person name="Heidelberg K.B."/>
            <person name="Allen E.E."/>
        </authorList>
    </citation>
    <scope>NUCLEOTIDE SEQUENCE [LARGE SCALE GENOMIC DNA]</scope>
    <source>
        <strain evidence="3">J07HQW1</strain>
    </source>
</reference>
<dbReference type="HOGENOM" id="CLU_3210702_0_0_2"/>
<protein>
    <submittedName>
        <fullName evidence="2">Uncharacterized protein</fullName>
    </submittedName>
</protein>
<gene>
    <name evidence="2" type="ORF">J07HQW1_02914</name>
</gene>
<dbReference type="Proteomes" id="UP000030649">
    <property type="component" value="Unassembled WGS sequence"/>
</dbReference>
<dbReference type="EMBL" id="KE356560">
    <property type="protein sequence ID" value="ERG92865.1"/>
    <property type="molecule type" value="Genomic_DNA"/>
</dbReference>
<accession>U1N852</accession>
<dbReference type="STRING" id="1238424.J07HQW1_02914"/>
<dbReference type="AlphaFoldDB" id="U1N852"/>